<keyword evidence="1" id="KW-0805">Transcription regulation</keyword>
<protein>
    <recommendedName>
        <fullName evidence="4">HTH araC/xylS-type domain-containing protein</fullName>
    </recommendedName>
</protein>
<organism evidence="5 6">
    <name type="scientific">Arenibacter certesii</name>
    <dbReference type="NCBI Taxonomy" id="228955"/>
    <lineage>
        <taxon>Bacteria</taxon>
        <taxon>Pseudomonadati</taxon>
        <taxon>Bacteroidota</taxon>
        <taxon>Flavobacteriia</taxon>
        <taxon>Flavobacteriales</taxon>
        <taxon>Flavobacteriaceae</taxon>
        <taxon>Arenibacter</taxon>
    </lineage>
</organism>
<keyword evidence="3" id="KW-0804">Transcription</keyword>
<dbReference type="SMART" id="SM00342">
    <property type="entry name" value="HTH_ARAC"/>
    <property type="match status" value="1"/>
</dbReference>
<sequence length="188" mass="21662">MKKKILVKNMVCNRCITLLEQEFKKSGIVVESIVLGEIVYGEKDGVDQLFIEKMLRENGFELVKDAGEMLTEHIKIALIEAVDQLEASSEENLSSYLSKKLNKDYSVISKMFSKQEGVTIERYYIHLKIEKVKELIQLQHLNFSEIAYSLNYKSSSHLASQFKTITGMSMSDYKNLQQWGRKPLDQIV</sequence>
<dbReference type="PROSITE" id="PS01124">
    <property type="entry name" value="HTH_ARAC_FAMILY_2"/>
    <property type="match status" value="1"/>
</dbReference>
<dbReference type="SUPFAM" id="SSF46689">
    <property type="entry name" value="Homeodomain-like"/>
    <property type="match status" value="1"/>
</dbReference>
<dbReference type="AlphaFoldDB" id="A0A918INT9"/>
<evidence type="ECO:0000256" key="1">
    <source>
        <dbReference type="ARBA" id="ARBA00023015"/>
    </source>
</evidence>
<evidence type="ECO:0000313" key="5">
    <source>
        <dbReference type="EMBL" id="GGW24556.1"/>
    </source>
</evidence>
<dbReference type="InterPro" id="IPR018060">
    <property type="entry name" value="HTH_AraC"/>
</dbReference>
<keyword evidence="6" id="KW-1185">Reference proteome</keyword>
<name>A0A918INT9_9FLAO</name>
<dbReference type="PANTHER" id="PTHR43280">
    <property type="entry name" value="ARAC-FAMILY TRANSCRIPTIONAL REGULATOR"/>
    <property type="match status" value="1"/>
</dbReference>
<reference evidence="5" key="2">
    <citation type="submission" date="2020-09" db="EMBL/GenBank/DDBJ databases">
        <authorList>
            <person name="Sun Q."/>
            <person name="Kim S."/>
        </authorList>
    </citation>
    <scope>NUCLEOTIDE SEQUENCE</scope>
    <source>
        <strain evidence="5">KCTC 12113</strain>
    </source>
</reference>
<keyword evidence="2" id="KW-0238">DNA-binding</keyword>
<dbReference type="Gene3D" id="1.10.10.60">
    <property type="entry name" value="Homeodomain-like"/>
    <property type="match status" value="1"/>
</dbReference>
<dbReference type="PANTHER" id="PTHR43280:SF2">
    <property type="entry name" value="HTH-TYPE TRANSCRIPTIONAL REGULATOR EXSA"/>
    <property type="match status" value="1"/>
</dbReference>
<dbReference type="GO" id="GO:0043565">
    <property type="term" value="F:sequence-specific DNA binding"/>
    <property type="evidence" value="ECO:0007669"/>
    <property type="project" value="InterPro"/>
</dbReference>
<dbReference type="GO" id="GO:0003700">
    <property type="term" value="F:DNA-binding transcription factor activity"/>
    <property type="evidence" value="ECO:0007669"/>
    <property type="project" value="InterPro"/>
</dbReference>
<evidence type="ECO:0000256" key="2">
    <source>
        <dbReference type="ARBA" id="ARBA00023125"/>
    </source>
</evidence>
<evidence type="ECO:0000313" key="6">
    <source>
        <dbReference type="Proteomes" id="UP000634668"/>
    </source>
</evidence>
<dbReference type="InterPro" id="IPR009057">
    <property type="entry name" value="Homeodomain-like_sf"/>
</dbReference>
<comment type="caution">
    <text evidence="5">The sequence shown here is derived from an EMBL/GenBank/DDBJ whole genome shotgun (WGS) entry which is preliminary data.</text>
</comment>
<gene>
    <name evidence="5" type="ORF">GCM10007383_06380</name>
</gene>
<dbReference type="Proteomes" id="UP000634668">
    <property type="component" value="Unassembled WGS sequence"/>
</dbReference>
<reference evidence="5" key="1">
    <citation type="journal article" date="2014" name="Int. J. Syst. Evol. Microbiol.">
        <title>Complete genome sequence of Corynebacterium casei LMG S-19264T (=DSM 44701T), isolated from a smear-ripened cheese.</title>
        <authorList>
            <consortium name="US DOE Joint Genome Institute (JGI-PGF)"/>
            <person name="Walter F."/>
            <person name="Albersmeier A."/>
            <person name="Kalinowski J."/>
            <person name="Ruckert C."/>
        </authorList>
    </citation>
    <scope>NUCLEOTIDE SEQUENCE</scope>
    <source>
        <strain evidence="5">KCTC 12113</strain>
    </source>
</reference>
<dbReference type="EMBL" id="BMWP01000003">
    <property type="protein sequence ID" value="GGW24556.1"/>
    <property type="molecule type" value="Genomic_DNA"/>
</dbReference>
<evidence type="ECO:0000256" key="3">
    <source>
        <dbReference type="ARBA" id="ARBA00023163"/>
    </source>
</evidence>
<evidence type="ECO:0000259" key="4">
    <source>
        <dbReference type="PROSITE" id="PS01124"/>
    </source>
</evidence>
<proteinExistence type="predicted"/>
<dbReference type="Pfam" id="PF12833">
    <property type="entry name" value="HTH_18"/>
    <property type="match status" value="1"/>
</dbReference>
<accession>A0A918INT9</accession>
<feature type="domain" description="HTH araC/xylS-type" evidence="4">
    <location>
        <begin position="97"/>
        <end position="176"/>
    </location>
</feature>
<dbReference type="RefSeq" id="WP_026811828.1">
    <property type="nucleotide sequence ID" value="NZ_BMWP01000003.1"/>
</dbReference>